<proteinExistence type="predicted"/>
<feature type="transmembrane region" description="Helical" evidence="1">
    <location>
        <begin position="99"/>
        <end position="116"/>
    </location>
</feature>
<evidence type="ECO:0000313" key="3">
    <source>
        <dbReference type="EMBL" id="NMG00428.1"/>
    </source>
</evidence>
<feature type="transmembrane region" description="Helical" evidence="1">
    <location>
        <begin position="75"/>
        <end position="93"/>
    </location>
</feature>
<evidence type="ECO:0000313" key="4">
    <source>
        <dbReference type="Proteomes" id="UP000634522"/>
    </source>
</evidence>
<keyword evidence="4" id="KW-1185">Reference proteome</keyword>
<comment type="caution">
    <text evidence="3">The sequence shown here is derived from an EMBL/GenBank/DDBJ whole genome shotgun (WGS) entry which is preliminary data.</text>
</comment>
<dbReference type="RefSeq" id="WP_169142951.1">
    <property type="nucleotide sequence ID" value="NZ_WTVS01000077.1"/>
</dbReference>
<organism evidence="3 4">
    <name type="scientific">Aromatoleum toluolicum</name>
    <dbReference type="NCBI Taxonomy" id="90060"/>
    <lineage>
        <taxon>Bacteria</taxon>
        <taxon>Pseudomonadati</taxon>
        <taxon>Pseudomonadota</taxon>
        <taxon>Betaproteobacteria</taxon>
        <taxon>Rhodocyclales</taxon>
        <taxon>Rhodocyclaceae</taxon>
        <taxon>Aromatoleum</taxon>
    </lineage>
</organism>
<dbReference type="Pfam" id="PF26604">
    <property type="entry name" value="CBU_0592"/>
    <property type="match status" value="1"/>
</dbReference>
<keyword evidence="1" id="KW-0472">Membrane</keyword>
<keyword evidence="1" id="KW-1133">Transmembrane helix</keyword>
<reference evidence="3 4" key="1">
    <citation type="submission" date="2019-12" db="EMBL/GenBank/DDBJ databases">
        <title>Comparative genomics gives insights into the taxonomy of the Azoarcus-Aromatoleum group and reveals separate origins of nif in the plant-associated Azoarcus and non-plant-associated Aromatoleum sub-groups.</title>
        <authorList>
            <person name="Lafos M."/>
            <person name="Maluk M."/>
            <person name="Batista M."/>
            <person name="Junghare M."/>
            <person name="Carmona M."/>
            <person name="Faoro H."/>
            <person name="Cruz L.M."/>
            <person name="Battistoni F."/>
            <person name="De Souza E."/>
            <person name="Pedrosa F."/>
            <person name="Chen W.-M."/>
            <person name="Poole P.S."/>
            <person name="Dixon R.A."/>
            <person name="James E.K."/>
        </authorList>
    </citation>
    <scope>NUCLEOTIDE SEQUENCE [LARGE SCALE GENOMIC DNA]</scope>
    <source>
        <strain evidence="3 4">T</strain>
    </source>
</reference>
<evidence type="ECO:0000259" key="2">
    <source>
        <dbReference type="Pfam" id="PF26604"/>
    </source>
</evidence>
<keyword evidence="1" id="KW-0812">Transmembrane</keyword>
<feature type="transmembrane region" description="Helical" evidence="1">
    <location>
        <begin position="49"/>
        <end position="68"/>
    </location>
</feature>
<accession>A0ABX1NM44</accession>
<dbReference type="NCBIfam" id="NF047864">
    <property type="entry name" value="CBU_0592_membra"/>
    <property type="match status" value="1"/>
</dbReference>
<gene>
    <name evidence="3" type="ORF">GPA27_23905</name>
</gene>
<feature type="domain" description="CBU-0592-like" evidence="2">
    <location>
        <begin position="48"/>
        <end position="122"/>
    </location>
</feature>
<dbReference type="InterPro" id="IPR058058">
    <property type="entry name" value="CBU_0592-like"/>
</dbReference>
<name>A0ABX1NM44_9RHOO</name>
<sequence>MTMADSGTVWSPKKPVTISSITFRRQGAVWPVVTFNGDLPEARMNIPDLVGLIGVAGCLAAYAGLQLGRFQQYDLPYLVLNIVSPACLLFSLYHNFNLSAVITQVLWLGLTVIAWVKAVRRRERKIGAAAPDCVKSQT</sequence>
<evidence type="ECO:0000256" key="1">
    <source>
        <dbReference type="SAM" id="Phobius"/>
    </source>
</evidence>
<dbReference type="EMBL" id="WTVS01000077">
    <property type="protein sequence ID" value="NMG00428.1"/>
    <property type="molecule type" value="Genomic_DNA"/>
</dbReference>
<protein>
    <recommendedName>
        <fullName evidence="2">CBU-0592-like domain-containing protein</fullName>
    </recommendedName>
</protein>
<dbReference type="Proteomes" id="UP000634522">
    <property type="component" value="Unassembled WGS sequence"/>
</dbReference>